<dbReference type="Gramene" id="OIT29626">
    <property type="protein sequence ID" value="OIT29626"/>
    <property type="gene ID" value="A4A49_16249"/>
</dbReference>
<name>A0A314KJS8_NICAT</name>
<sequence>MRNNRYQRDKNGHIIEAANDKEDGKLKEKAKDDTVATKNSFDVLEVEDSVPKSKNGSMVDQGQIKEQIRVKKESVEKVLHNEKSKANMEKNVNPTPTGIANPMGNGIQSAAKDNVPNPTTSGNEKANIRESTLECVHRNFGTNKEELRRLNVPVNHLCQEIPSQTFEESDKNGEIEEATVEGDPVEDSGNAQVENVPTKVIDDIVRSNQEIADGKLVDLNGTLIPALPAIVNPNLSSVYELQFKVMQKNMGVMEKNSEVLRKETRNDPHGIEQAIVLKNSSAIEALPMACASVDIQNAMVEQRQFEDERDDESTTGNFKDMAKESNL</sequence>
<proteinExistence type="predicted"/>
<evidence type="ECO:0000313" key="3">
    <source>
        <dbReference type="Proteomes" id="UP000187609"/>
    </source>
</evidence>
<protein>
    <submittedName>
        <fullName evidence="2">Uncharacterized protein</fullName>
    </submittedName>
</protein>
<evidence type="ECO:0000313" key="2">
    <source>
        <dbReference type="EMBL" id="OIT29626.1"/>
    </source>
</evidence>
<reference evidence="2" key="1">
    <citation type="submission" date="2016-11" db="EMBL/GenBank/DDBJ databases">
        <title>The genome of Nicotiana attenuata.</title>
        <authorList>
            <person name="Xu S."/>
            <person name="Brockmoeller T."/>
            <person name="Gaquerel E."/>
            <person name="Navarro A."/>
            <person name="Kuhl H."/>
            <person name="Gase K."/>
            <person name="Ling Z."/>
            <person name="Zhou W."/>
            <person name="Kreitzer C."/>
            <person name="Stanke M."/>
            <person name="Tang H."/>
            <person name="Lyons E."/>
            <person name="Pandey P."/>
            <person name="Pandey S.P."/>
            <person name="Timmermann B."/>
            <person name="Baldwin I.T."/>
        </authorList>
    </citation>
    <scope>NUCLEOTIDE SEQUENCE [LARGE SCALE GENOMIC DNA]</scope>
    <source>
        <strain evidence="2">UT</strain>
    </source>
</reference>
<evidence type="ECO:0000256" key="1">
    <source>
        <dbReference type="SAM" id="MobiDB-lite"/>
    </source>
</evidence>
<dbReference type="AlphaFoldDB" id="A0A314KJS8"/>
<keyword evidence="3" id="KW-1185">Reference proteome</keyword>
<feature type="region of interest" description="Disordered" evidence="1">
    <location>
        <begin position="303"/>
        <end position="327"/>
    </location>
</feature>
<dbReference type="Proteomes" id="UP000187609">
    <property type="component" value="Unassembled WGS sequence"/>
</dbReference>
<organism evidence="2 3">
    <name type="scientific">Nicotiana attenuata</name>
    <name type="common">Coyote tobacco</name>
    <dbReference type="NCBI Taxonomy" id="49451"/>
    <lineage>
        <taxon>Eukaryota</taxon>
        <taxon>Viridiplantae</taxon>
        <taxon>Streptophyta</taxon>
        <taxon>Embryophyta</taxon>
        <taxon>Tracheophyta</taxon>
        <taxon>Spermatophyta</taxon>
        <taxon>Magnoliopsida</taxon>
        <taxon>eudicotyledons</taxon>
        <taxon>Gunneridae</taxon>
        <taxon>Pentapetalae</taxon>
        <taxon>asterids</taxon>
        <taxon>lamiids</taxon>
        <taxon>Solanales</taxon>
        <taxon>Solanaceae</taxon>
        <taxon>Nicotianoideae</taxon>
        <taxon>Nicotianeae</taxon>
        <taxon>Nicotiana</taxon>
    </lineage>
</organism>
<feature type="region of interest" description="Disordered" evidence="1">
    <location>
        <begin position="1"/>
        <end position="31"/>
    </location>
</feature>
<comment type="caution">
    <text evidence="2">The sequence shown here is derived from an EMBL/GenBank/DDBJ whole genome shotgun (WGS) entry which is preliminary data.</text>
</comment>
<accession>A0A314KJS8</accession>
<dbReference type="EMBL" id="MJEQ01001738">
    <property type="protein sequence ID" value="OIT29626.1"/>
    <property type="molecule type" value="Genomic_DNA"/>
</dbReference>
<gene>
    <name evidence="2" type="ORF">A4A49_16249</name>
</gene>